<evidence type="ECO:0000313" key="1">
    <source>
        <dbReference type="EMBL" id="ABG60210.1"/>
    </source>
</evidence>
<dbReference type="Proteomes" id="UP000001822">
    <property type="component" value="Chromosome"/>
</dbReference>
<sequence length="78" mass="9485">MIKTMETQKYDFDKLEEFLNNRFPYPNDCIEVLERIEYALIHLEHLFILQPDILKAIKLFEELKICIEDSIPSEKRRI</sequence>
<protein>
    <submittedName>
        <fullName evidence="1">Uncharacterized protein</fullName>
    </submittedName>
</protein>
<evidence type="ECO:0000313" key="2">
    <source>
        <dbReference type="Proteomes" id="UP000001822"/>
    </source>
</evidence>
<dbReference type="AlphaFoldDB" id="A0A6N4SUM6"/>
<organism evidence="1 2">
    <name type="scientific">Cytophaga hutchinsonii (strain ATCC 33406 / DSM 1761 / CIP 103989 / NBRC 15051 / NCIMB 9469 / D465)</name>
    <dbReference type="NCBI Taxonomy" id="269798"/>
    <lineage>
        <taxon>Bacteria</taxon>
        <taxon>Pseudomonadati</taxon>
        <taxon>Bacteroidota</taxon>
        <taxon>Cytophagia</taxon>
        <taxon>Cytophagales</taxon>
        <taxon>Cytophagaceae</taxon>
        <taxon>Cytophaga</taxon>
    </lineage>
</organism>
<dbReference type="EMBL" id="CP000383">
    <property type="protein sequence ID" value="ABG60210.1"/>
    <property type="molecule type" value="Genomic_DNA"/>
</dbReference>
<keyword evidence="2" id="KW-1185">Reference proteome</keyword>
<accession>A0A6N4SUM6</accession>
<reference evidence="1 2" key="1">
    <citation type="journal article" date="2007" name="Appl. Environ. Microbiol.">
        <title>Genome sequence of the cellulolytic gliding bacterium Cytophaga hutchinsonii.</title>
        <authorList>
            <person name="Xie G."/>
            <person name="Bruce D.C."/>
            <person name="Challacombe J.F."/>
            <person name="Chertkov O."/>
            <person name="Detter J.C."/>
            <person name="Gilna P."/>
            <person name="Han C.S."/>
            <person name="Lucas S."/>
            <person name="Misra M."/>
            <person name="Myers G.L."/>
            <person name="Richardson P."/>
            <person name="Tapia R."/>
            <person name="Thayer N."/>
            <person name="Thompson L.S."/>
            <person name="Brettin T.S."/>
            <person name="Henrissat B."/>
            <person name="Wilson D.B."/>
            <person name="McBride M.J."/>
        </authorList>
    </citation>
    <scope>NUCLEOTIDE SEQUENCE [LARGE SCALE GENOMIC DNA]</scope>
    <source>
        <strain evidence="2">ATCC 33406 / DSM 1761 / CIP 103989 / NBRC 15051 / NCIMB 9469 / D465</strain>
    </source>
</reference>
<proteinExistence type="predicted"/>
<dbReference type="KEGG" id="chu:CHU_2968"/>
<gene>
    <name evidence="1" type="ordered locus">CHU_2968</name>
</gene>
<name>A0A6N4SUM6_CYTH3</name>